<accession>A0A7S4KIX4</accession>
<sequence>MAAVLHACQCRNGEFIKDGMKEKLETIIREAYRRLYHIKVILGASSDLCWKSLKDHGWVVKNVLDAHRENHPQHFHFHPLMSSDDFVHTEVDAKAPLFDRNMHRWLQVNSDSTRRRMKRWADNIQEDDRQPLVLMPIPSHEFDSETPRIIINDCIRTFEGSRYQFVLATFLYSFWKECGNYSQSMSYFAAILLLHLNEQESVWVMRKVNSEYLPGHWAAMAIGFNTSAYVWDRILARVDPELHAHFACMNFLPDTYLQKIFSALCIHVLEFDILFNFLEAFLDRGFPFLLRFATALALHFKRQLMSMTKLTVNKCFDIMKMDSSMVERSDQLLVLEKALVINIDDYLPLVDSWRQEVYRSVILPRIQKASKQEKYEPCVICDTEEPVYFCEECGLLCADCVSRSKVSGALRAVNGTVEHFPTHEVSDW</sequence>
<dbReference type="CDD" id="cd19757">
    <property type="entry name" value="Bbox1"/>
    <property type="match status" value="1"/>
</dbReference>
<dbReference type="Pfam" id="PF00566">
    <property type="entry name" value="RabGAP-TBC"/>
    <property type="match status" value="1"/>
</dbReference>
<dbReference type="InterPro" id="IPR000195">
    <property type="entry name" value="Rab-GAP-TBC_dom"/>
</dbReference>
<dbReference type="PROSITE" id="PS50086">
    <property type="entry name" value="TBC_RABGAP"/>
    <property type="match status" value="1"/>
</dbReference>
<dbReference type="SMART" id="SM00164">
    <property type="entry name" value="TBC"/>
    <property type="match status" value="1"/>
</dbReference>
<dbReference type="InterPro" id="IPR050302">
    <property type="entry name" value="Rab_GAP_TBC_domain"/>
</dbReference>
<dbReference type="GO" id="GO:0031267">
    <property type="term" value="F:small GTPase binding"/>
    <property type="evidence" value="ECO:0007669"/>
    <property type="project" value="TreeGrafter"/>
</dbReference>
<gene>
    <name evidence="2" type="ORF">NAES01612_LOCUS7315</name>
</gene>
<dbReference type="GO" id="GO:0005096">
    <property type="term" value="F:GTPase activator activity"/>
    <property type="evidence" value="ECO:0007669"/>
    <property type="project" value="TreeGrafter"/>
</dbReference>
<dbReference type="PANTHER" id="PTHR47219">
    <property type="entry name" value="RAB GTPASE-ACTIVATING PROTEIN 1-LIKE"/>
    <property type="match status" value="1"/>
</dbReference>
<dbReference type="Gene3D" id="1.10.472.80">
    <property type="entry name" value="Ypt/Rab-GAP domain of gyp1p, domain 3"/>
    <property type="match status" value="1"/>
</dbReference>
<dbReference type="InterPro" id="IPR035969">
    <property type="entry name" value="Rab-GAP_TBC_sf"/>
</dbReference>
<evidence type="ECO:0000313" key="2">
    <source>
        <dbReference type="EMBL" id="CAE2296239.1"/>
    </source>
</evidence>
<proteinExistence type="predicted"/>
<protein>
    <recommendedName>
        <fullName evidence="1">Rab-GAP TBC domain-containing protein</fullName>
    </recommendedName>
</protein>
<dbReference type="AlphaFoldDB" id="A0A7S4KIX4"/>
<reference evidence="2" key="1">
    <citation type="submission" date="2021-01" db="EMBL/GenBank/DDBJ databases">
        <authorList>
            <person name="Corre E."/>
            <person name="Pelletier E."/>
            <person name="Niang G."/>
            <person name="Scheremetjew M."/>
            <person name="Finn R."/>
            <person name="Kale V."/>
            <person name="Holt S."/>
            <person name="Cochrane G."/>
            <person name="Meng A."/>
            <person name="Brown T."/>
            <person name="Cohen L."/>
        </authorList>
    </citation>
    <scope>NUCLEOTIDE SEQUENCE</scope>
    <source>
        <strain evidence="2">SoJaBio B1-5/56/2</strain>
    </source>
</reference>
<name>A0A7S4KIX4_9EUKA</name>
<organism evidence="2">
    <name type="scientific">Paramoeba aestuarina</name>
    <dbReference type="NCBI Taxonomy" id="180227"/>
    <lineage>
        <taxon>Eukaryota</taxon>
        <taxon>Amoebozoa</taxon>
        <taxon>Discosea</taxon>
        <taxon>Flabellinia</taxon>
        <taxon>Dactylopodida</taxon>
        <taxon>Paramoebidae</taxon>
        <taxon>Paramoeba</taxon>
    </lineage>
</organism>
<dbReference type="PANTHER" id="PTHR47219:SF9">
    <property type="entry name" value="GTPASE ACTIVATING PROTEIN AND CENTROSOME-ASSOCIATED, ISOFORM B"/>
    <property type="match status" value="1"/>
</dbReference>
<dbReference type="SUPFAM" id="SSF47923">
    <property type="entry name" value="Ypt/Rab-GAP domain of gyp1p"/>
    <property type="match status" value="2"/>
</dbReference>
<dbReference type="EMBL" id="HBKR01010987">
    <property type="protein sequence ID" value="CAE2296239.1"/>
    <property type="molecule type" value="Transcribed_RNA"/>
</dbReference>
<feature type="domain" description="Rab-GAP TBC" evidence="1">
    <location>
        <begin position="110"/>
        <end position="285"/>
    </location>
</feature>
<evidence type="ECO:0000259" key="1">
    <source>
        <dbReference type="PROSITE" id="PS50086"/>
    </source>
</evidence>